<proteinExistence type="predicted"/>
<dbReference type="PANTHER" id="PTHR45436:SF15">
    <property type="entry name" value="SENSOR HISTIDINE KINASE CUSS"/>
    <property type="match status" value="1"/>
</dbReference>
<evidence type="ECO:0000313" key="15">
    <source>
        <dbReference type="Proteomes" id="UP000018418"/>
    </source>
</evidence>
<dbReference type="Pfam" id="PF02518">
    <property type="entry name" value="HATPase_c"/>
    <property type="match status" value="1"/>
</dbReference>
<dbReference type="InterPro" id="IPR036097">
    <property type="entry name" value="HisK_dim/P_sf"/>
</dbReference>
<dbReference type="SMART" id="SM00387">
    <property type="entry name" value="HATPase_c"/>
    <property type="match status" value="1"/>
</dbReference>
<keyword evidence="9" id="KW-0902">Two-component regulatory system</keyword>
<keyword evidence="8 12" id="KW-1133">Transmembrane helix</keyword>
<sequence length="424" mass="49345">MIGMSAYQISLQESEEVLDRQMQEMATFLDKNNISYRTSTYDRRRPYDETDLFIDIVPRQELQNREKHPDYLVGYASEPYFQKIHSSRGELKIYVLPLPDRQIQISQFVKVRRHLAKQLAFTMLIPYVLFMPFAIYGFYQLIRRHLKPLDELKQTFALRDYSDLSEVHIAHLPAEITPAIDELNHLFHRIEQEQQQQKMFIANAAHELRTPLTAIRLQVSLLSKTAKDTQVYAETLQDLEQSLKRMSHLVEQLMSMAHQDIQEKQTLQPVNMLDCVRRCVGQLLASADRRQIKIQVQVQDEQTPIYVIALSTALETIMLNLLDNAIKYNPERGKVLLNINFDNEYVYVDIHDDGDGIDPSQYENAMQRFVRLEKTQHQAMGSGLGLSIVQTALEQIHAEMHFQPSACLHGLQVSLKFLRWTSQS</sequence>
<keyword evidence="7" id="KW-0418">Kinase</keyword>
<dbReference type="Gene3D" id="3.30.565.10">
    <property type="entry name" value="Histidine kinase-like ATPase, C-terminal domain"/>
    <property type="match status" value="1"/>
</dbReference>
<dbReference type="EMBL" id="AYEU01000006">
    <property type="protein sequence ID" value="ESK51109.1"/>
    <property type="molecule type" value="Genomic_DNA"/>
</dbReference>
<evidence type="ECO:0000256" key="4">
    <source>
        <dbReference type="ARBA" id="ARBA00022553"/>
    </source>
</evidence>
<dbReference type="SMART" id="SM00388">
    <property type="entry name" value="HisKA"/>
    <property type="match status" value="1"/>
</dbReference>
<dbReference type="PRINTS" id="PR00344">
    <property type="entry name" value="BCTRLSENSOR"/>
</dbReference>
<comment type="subcellular location">
    <subcellularLocation>
        <location evidence="2">Membrane</location>
        <topology evidence="2">Multi-pass membrane protein</topology>
    </subcellularLocation>
</comment>
<dbReference type="STRING" id="396323.VH98_02885"/>
<keyword evidence="15" id="KW-1185">Reference proteome</keyword>
<dbReference type="PANTHER" id="PTHR45436">
    <property type="entry name" value="SENSOR HISTIDINE KINASE YKOH"/>
    <property type="match status" value="1"/>
</dbReference>
<feature type="transmembrane region" description="Helical" evidence="12">
    <location>
        <begin position="119"/>
        <end position="139"/>
    </location>
</feature>
<gene>
    <name evidence="14" type="ORF">P255_01615</name>
</gene>
<evidence type="ECO:0000256" key="8">
    <source>
        <dbReference type="ARBA" id="ARBA00022989"/>
    </source>
</evidence>
<keyword evidence="11" id="KW-0175">Coiled coil</keyword>
<dbReference type="Proteomes" id="UP000018418">
    <property type="component" value="Unassembled WGS sequence"/>
</dbReference>
<dbReference type="CDD" id="cd00082">
    <property type="entry name" value="HisKA"/>
    <property type="match status" value="1"/>
</dbReference>
<evidence type="ECO:0000256" key="11">
    <source>
        <dbReference type="SAM" id="Coils"/>
    </source>
</evidence>
<name>V2VTM8_9GAMM</name>
<keyword evidence="10 12" id="KW-0472">Membrane</keyword>
<dbReference type="InterPro" id="IPR005467">
    <property type="entry name" value="His_kinase_dom"/>
</dbReference>
<comment type="caution">
    <text evidence="14">The sequence shown here is derived from an EMBL/GenBank/DDBJ whole genome shotgun (WGS) entry which is preliminary data.</text>
</comment>
<dbReference type="SUPFAM" id="SSF55874">
    <property type="entry name" value="ATPase domain of HSP90 chaperone/DNA topoisomerase II/histidine kinase"/>
    <property type="match status" value="1"/>
</dbReference>
<feature type="domain" description="Histidine kinase" evidence="13">
    <location>
        <begin position="203"/>
        <end position="421"/>
    </location>
</feature>
<evidence type="ECO:0000313" key="14">
    <source>
        <dbReference type="EMBL" id="ESK51109.1"/>
    </source>
</evidence>
<dbReference type="EC" id="2.7.13.3" evidence="3"/>
<dbReference type="InterPro" id="IPR004358">
    <property type="entry name" value="Sig_transdc_His_kin-like_C"/>
</dbReference>
<dbReference type="InterPro" id="IPR003594">
    <property type="entry name" value="HATPase_dom"/>
</dbReference>
<keyword evidence="5" id="KW-0808">Transferase</keyword>
<dbReference type="CDD" id="cd00075">
    <property type="entry name" value="HATPase"/>
    <property type="match status" value="1"/>
</dbReference>
<dbReference type="FunFam" id="1.10.287.130:FF:000001">
    <property type="entry name" value="Two-component sensor histidine kinase"/>
    <property type="match status" value="1"/>
</dbReference>
<dbReference type="AlphaFoldDB" id="V2VTM8"/>
<dbReference type="InterPro" id="IPR003661">
    <property type="entry name" value="HisK_dim/P_dom"/>
</dbReference>
<dbReference type="GO" id="GO:0000155">
    <property type="term" value="F:phosphorelay sensor kinase activity"/>
    <property type="evidence" value="ECO:0007669"/>
    <property type="project" value="InterPro"/>
</dbReference>
<evidence type="ECO:0000259" key="13">
    <source>
        <dbReference type="PROSITE" id="PS50109"/>
    </source>
</evidence>
<dbReference type="SUPFAM" id="SSF47384">
    <property type="entry name" value="Homodimeric domain of signal transducing histidine kinase"/>
    <property type="match status" value="1"/>
</dbReference>
<accession>V2VTM8</accession>
<dbReference type="PROSITE" id="PS50109">
    <property type="entry name" value="HIS_KIN"/>
    <property type="match status" value="1"/>
</dbReference>
<dbReference type="GO" id="GO:0005886">
    <property type="term" value="C:plasma membrane"/>
    <property type="evidence" value="ECO:0007669"/>
    <property type="project" value="TreeGrafter"/>
</dbReference>
<comment type="catalytic activity">
    <reaction evidence="1">
        <text>ATP + protein L-histidine = ADP + protein N-phospho-L-histidine.</text>
        <dbReference type="EC" id="2.7.13.3"/>
    </reaction>
</comment>
<protein>
    <recommendedName>
        <fullName evidence="3">histidine kinase</fullName>
        <ecNumber evidence="3">2.7.13.3</ecNumber>
    </recommendedName>
</protein>
<evidence type="ECO:0000256" key="12">
    <source>
        <dbReference type="SAM" id="Phobius"/>
    </source>
</evidence>
<dbReference type="Gene3D" id="1.10.287.130">
    <property type="match status" value="1"/>
</dbReference>
<evidence type="ECO:0000256" key="2">
    <source>
        <dbReference type="ARBA" id="ARBA00004141"/>
    </source>
</evidence>
<dbReference type="HOGENOM" id="CLU_000445_89_37_6"/>
<evidence type="ECO:0000256" key="3">
    <source>
        <dbReference type="ARBA" id="ARBA00012438"/>
    </source>
</evidence>
<keyword evidence="6 12" id="KW-0812">Transmembrane</keyword>
<dbReference type="InterPro" id="IPR050428">
    <property type="entry name" value="TCS_sensor_his_kinase"/>
</dbReference>
<dbReference type="RefSeq" id="WP_004900587.1">
    <property type="nucleotide sequence ID" value="NZ_BBTI01000002.1"/>
</dbReference>
<dbReference type="PATRIC" id="fig|1341683.3.peg.1599"/>
<evidence type="ECO:0000256" key="7">
    <source>
        <dbReference type="ARBA" id="ARBA00022777"/>
    </source>
</evidence>
<keyword evidence="4" id="KW-0597">Phosphoprotein</keyword>
<dbReference type="Pfam" id="PF00512">
    <property type="entry name" value="HisKA"/>
    <property type="match status" value="1"/>
</dbReference>
<organism evidence="14 15">
    <name type="scientific">Acinetobacter brisouii CIP 110357</name>
    <dbReference type="NCBI Taxonomy" id="1341683"/>
    <lineage>
        <taxon>Bacteria</taxon>
        <taxon>Pseudomonadati</taxon>
        <taxon>Pseudomonadota</taxon>
        <taxon>Gammaproteobacteria</taxon>
        <taxon>Moraxellales</taxon>
        <taxon>Moraxellaceae</taxon>
        <taxon>Acinetobacter</taxon>
    </lineage>
</organism>
<evidence type="ECO:0000256" key="9">
    <source>
        <dbReference type="ARBA" id="ARBA00023012"/>
    </source>
</evidence>
<reference evidence="14 15" key="1">
    <citation type="submission" date="2013-10" db="EMBL/GenBank/DDBJ databases">
        <title>The Genome Sequence of Acinetobacter brisouii CIP 110357.</title>
        <authorList>
            <consortium name="The Broad Institute Genomics Platform"/>
            <consortium name="The Broad Institute Genome Sequencing Center for Infectious Disease"/>
            <person name="Cerqueira G."/>
            <person name="Feldgarden M."/>
            <person name="Courvalin P."/>
            <person name="Grillot-Courvalin C."/>
            <person name="Clermont D."/>
            <person name="Rocha E."/>
            <person name="Yoon E.-J."/>
            <person name="Nemec A."/>
            <person name="Young S.K."/>
            <person name="Zeng Q."/>
            <person name="Gargeya S."/>
            <person name="Fitzgerald M."/>
            <person name="Abouelleil A."/>
            <person name="Alvarado L."/>
            <person name="Berlin A.M."/>
            <person name="Chapman S.B."/>
            <person name="Gainer-Dewar J."/>
            <person name="Goldberg J."/>
            <person name="Gnerre S."/>
            <person name="Griggs A."/>
            <person name="Gujja S."/>
            <person name="Hansen M."/>
            <person name="Howarth C."/>
            <person name="Imamovic A."/>
            <person name="Ireland A."/>
            <person name="Larimer J."/>
            <person name="McCowan C."/>
            <person name="Murphy C."/>
            <person name="Pearson M."/>
            <person name="Poon T.W."/>
            <person name="Priest M."/>
            <person name="Roberts A."/>
            <person name="Saif S."/>
            <person name="Shea T."/>
            <person name="Sykes S."/>
            <person name="Wortman J."/>
            <person name="Nusbaum C."/>
            <person name="Birren B."/>
        </authorList>
    </citation>
    <scope>NUCLEOTIDE SEQUENCE [LARGE SCALE GENOMIC DNA]</scope>
    <source>
        <strain evidence="14 15">CIP 110357</strain>
    </source>
</reference>
<evidence type="ECO:0000256" key="6">
    <source>
        <dbReference type="ARBA" id="ARBA00022692"/>
    </source>
</evidence>
<evidence type="ECO:0000256" key="1">
    <source>
        <dbReference type="ARBA" id="ARBA00000085"/>
    </source>
</evidence>
<evidence type="ECO:0000256" key="10">
    <source>
        <dbReference type="ARBA" id="ARBA00023136"/>
    </source>
</evidence>
<feature type="coiled-coil region" evidence="11">
    <location>
        <begin position="4"/>
        <end position="31"/>
    </location>
</feature>
<evidence type="ECO:0000256" key="5">
    <source>
        <dbReference type="ARBA" id="ARBA00022679"/>
    </source>
</evidence>
<dbReference type="InterPro" id="IPR036890">
    <property type="entry name" value="HATPase_C_sf"/>
</dbReference>